<dbReference type="Proteomes" id="UP000027471">
    <property type="component" value="Unassembled WGS sequence"/>
</dbReference>
<accession>A0A074JS39</accession>
<comment type="caution">
    <text evidence="1">The sequence shown here is derived from an EMBL/GenBank/DDBJ whole genome shotgun (WGS) entry which is preliminary data.</text>
</comment>
<dbReference type="RefSeq" id="WP_038129674.1">
    <property type="nucleotide sequence ID" value="NZ_AUNB01000018.1"/>
</dbReference>
<dbReference type="STRING" id="1353528.DT23_02975"/>
<protein>
    <submittedName>
        <fullName evidence="1">Uncharacterized protein</fullName>
    </submittedName>
</protein>
<reference evidence="1 2" key="1">
    <citation type="journal article" date="2015" name="Antonie Van Leeuwenhoek">
        <title>Thioclava indica sp. nov., isolated from surface seawater of the Indian Ocean.</title>
        <authorList>
            <person name="Liu Y."/>
            <person name="Lai Q."/>
            <person name="Du J."/>
            <person name="Xu H."/>
            <person name="Jiang L."/>
            <person name="Shao Z."/>
        </authorList>
    </citation>
    <scope>NUCLEOTIDE SEQUENCE [LARGE SCALE GENOMIC DNA]</scope>
    <source>
        <strain evidence="1 2">DT23-4</strain>
    </source>
</reference>
<sequence length="117" mass="13023">MLAVLFWLTWKSDIAAPPSHTFETPSQEVEAAYCLAVVRQIAPGGRFGGYLGEAQDFWLKQLMTYGGDMAGNLTQGETLLGRHLATFPGPDRVWLMDAMDVCSNRALAYGFRFRAFQ</sequence>
<dbReference type="eggNOG" id="ENOG50337G0">
    <property type="taxonomic scope" value="Bacteria"/>
</dbReference>
<dbReference type="EMBL" id="AUNB01000018">
    <property type="protein sequence ID" value="KEO60466.1"/>
    <property type="molecule type" value="Genomic_DNA"/>
</dbReference>
<proteinExistence type="predicted"/>
<evidence type="ECO:0000313" key="2">
    <source>
        <dbReference type="Proteomes" id="UP000027471"/>
    </source>
</evidence>
<keyword evidence="2" id="KW-1185">Reference proteome</keyword>
<gene>
    <name evidence="1" type="ORF">DT23_02975</name>
</gene>
<dbReference type="AlphaFoldDB" id="A0A074JS39"/>
<dbReference type="OrthoDB" id="7856773at2"/>
<evidence type="ECO:0000313" key="1">
    <source>
        <dbReference type="EMBL" id="KEO60466.1"/>
    </source>
</evidence>
<name>A0A074JS39_9RHOB</name>
<organism evidence="1 2">
    <name type="scientific">Thioclava indica</name>
    <dbReference type="NCBI Taxonomy" id="1353528"/>
    <lineage>
        <taxon>Bacteria</taxon>
        <taxon>Pseudomonadati</taxon>
        <taxon>Pseudomonadota</taxon>
        <taxon>Alphaproteobacteria</taxon>
        <taxon>Rhodobacterales</taxon>
        <taxon>Paracoccaceae</taxon>
        <taxon>Thioclava</taxon>
    </lineage>
</organism>